<dbReference type="InterPro" id="IPR008906">
    <property type="entry name" value="HATC_C_dom"/>
</dbReference>
<evidence type="ECO:0000313" key="2">
    <source>
        <dbReference type="EMBL" id="CAA7038194.1"/>
    </source>
</evidence>
<dbReference type="Proteomes" id="UP000467841">
    <property type="component" value="Unassembled WGS sequence"/>
</dbReference>
<comment type="caution">
    <text evidence="2">The sequence shown here is derived from an EMBL/GenBank/DDBJ whole genome shotgun (WGS) entry which is preliminary data.</text>
</comment>
<keyword evidence="3" id="KW-1185">Reference proteome</keyword>
<organism evidence="2 3">
    <name type="scientific">Microthlaspi erraticum</name>
    <dbReference type="NCBI Taxonomy" id="1685480"/>
    <lineage>
        <taxon>Eukaryota</taxon>
        <taxon>Viridiplantae</taxon>
        <taxon>Streptophyta</taxon>
        <taxon>Embryophyta</taxon>
        <taxon>Tracheophyta</taxon>
        <taxon>Spermatophyta</taxon>
        <taxon>Magnoliopsida</taxon>
        <taxon>eudicotyledons</taxon>
        <taxon>Gunneridae</taxon>
        <taxon>Pentapetalae</taxon>
        <taxon>rosids</taxon>
        <taxon>malvids</taxon>
        <taxon>Brassicales</taxon>
        <taxon>Brassicaceae</taxon>
        <taxon>Coluteocarpeae</taxon>
        <taxon>Microthlaspi</taxon>
    </lineage>
</organism>
<dbReference type="AlphaFoldDB" id="A0A6D2J534"/>
<evidence type="ECO:0000313" key="3">
    <source>
        <dbReference type="Proteomes" id="UP000467841"/>
    </source>
</evidence>
<feature type="domain" description="HAT C-terminal dimerisation" evidence="1">
    <location>
        <begin position="32"/>
        <end position="118"/>
    </location>
</feature>
<dbReference type="GO" id="GO:0046983">
    <property type="term" value="F:protein dimerization activity"/>
    <property type="evidence" value="ECO:0007669"/>
    <property type="project" value="InterPro"/>
</dbReference>
<protein>
    <recommendedName>
        <fullName evidence="1">HAT C-terminal dimerisation domain-containing protein</fullName>
    </recommendedName>
</protein>
<dbReference type="PANTHER" id="PTHR23272">
    <property type="entry name" value="BED FINGER-RELATED"/>
    <property type="match status" value="1"/>
</dbReference>
<dbReference type="PANTHER" id="PTHR23272:SF187">
    <property type="entry name" value="AC9 TRANSPOSASE-RELATED"/>
    <property type="match status" value="1"/>
</dbReference>
<reference evidence="2" key="1">
    <citation type="submission" date="2020-01" db="EMBL/GenBank/DDBJ databases">
        <authorList>
            <person name="Mishra B."/>
        </authorList>
    </citation>
    <scope>NUCLEOTIDE SEQUENCE [LARGE SCALE GENOMIC DNA]</scope>
</reference>
<proteinExistence type="predicted"/>
<dbReference type="InterPro" id="IPR012337">
    <property type="entry name" value="RNaseH-like_sf"/>
</dbReference>
<dbReference type="EMBL" id="CACVBM020001189">
    <property type="protein sequence ID" value="CAA7038194.1"/>
    <property type="molecule type" value="Genomic_DNA"/>
</dbReference>
<name>A0A6D2J534_9BRAS</name>
<accession>A0A6D2J534</accession>
<sequence>MDFVNDEQGYERMDQVYKDMISGLGVEDERSELDIYLSDKVENPNTLLGTEYDVLSWWKVNAGKFPILSEMARDVLAMQVSSVASESAFSTSGRIIDPYRSCLTHYMVEVLMCTEQWMKAEIKLGEKTFVSNTEMLADVTLQDELQKMYPRPN</sequence>
<dbReference type="SUPFAM" id="SSF53098">
    <property type="entry name" value="Ribonuclease H-like"/>
    <property type="match status" value="1"/>
</dbReference>
<dbReference type="OrthoDB" id="1087855at2759"/>
<gene>
    <name evidence="2" type="ORF">MERR_LOCUS25429</name>
</gene>
<evidence type="ECO:0000259" key="1">
    <source>
        <dbReference type="Pfam" id="PF05699"/>
    </source>
</evidence>
<dbReference type="Pfam" id="PF05699">
    <property type="entry name" value="Dimer_Tnp_hAT"/>
    <property type="match status" value="1"/>
</dbReference>